<keyword evidence="4 12" id="KW-0808">Transferase</keyword>
<reference evidence="14 15" key="1">
    <citation type="submission" date="2017-03" db="EMBL/GenBank/DDBJ databases">
        <authorList>
            <person name="Afonso C.L."/>
            <person name="Miller P.J."/>
            <person name="Scott M.A."/>
            <person name="Spackman E."/>
            <person name="Goraichik I."/>
            <person name="Dimitrov K.M."/>
            <person name="Suarez D.L."/>
            <person name="Swayne D.E."/>
        </authorList>
    </citation>
    <scope>NUCLEOTIDE SEQUENCE [LARGE SCALE GENOMIC DNA]</scope>
    <source>
        <strain evidence="14 15">CECT 7691</strain>
    </source>
</reference>
<feature type="active site" description="Proton acceptor" evidence="12">
    <location>
        <position position="256"/>
    </location>
</feature>
<feature type="binding site" evidence="12">
    <location>
        <position position="256"/>
    </location>
    <ligand>
        <name>substrate</name>
    </ligand>
</feature>
<dbReference type="EMBL" id="FWFR01000002">
    <property type="protein sequence ID" value="SLN55741.1"/>
    <property type="molecule type" value="Genomic_DNA"/>
</dbReference>
<evidence type="ECO:0000256" key="4">
    <source>
        <dbReference type="ARBA" id="ARBA00022679"/>
    </source>
</evidence>
<evidence type="ECO:0000313" key="14">
    <source>
        <dbReference type="EMBL" id="SLN55741.1"/>
    </source>
</evidence>
<dbReference type="InterPro" id="IPR002173">
    <property type="entry name" value="Carboh/pur_kinase_PfkB_CS"/>
</dbReference>
<comment type="similarity">
    <text evidence="12">Belongs to the carbohydrate kinase PfkB family. Ribokinase subfamily.</text>
</comment>
<keyword evidence="15" id="KW-1185">Reference proteome</keyword>
<dbReference type="AlphaFoldDB" id="A0A1Y5T7H4"/>
<dbReference type="InterPro" id="IPR011611">
    <property type="entry name" value="PfkB_dom"/>
</dbReference>
<name>A0A1Y5T7H4_9PROT</name>
<dbReference type="Proteomes" id="UP000193200">
    <property type="component" value="Unassembled WGS sequence"/>
</dbReference>
<keyword evidence="12" id="KW-0963">Cytoplasm</keyword>
<keyword evidence="11 12" id="KW-0119">Carbohydrate metabolism</keyword>
<evidence type="ECO:0000256" key="9">
    <source>
        <dbReference type="ARBA" id="ARBA00022842"/>
    </source>
</evidence>
<evidence type="ECO:0000256" key="5">
    <source>
        <dbReference type="ARBA" id="ARBA00022723"/>
    </source>
</evidence>
<evidence type="ECO:0000256" key="2">
    <source>
        <dbReference type="ARBA" id="ARBA00012035"/>
    </source>
</evidence>
<comment type="pathway">
    <text evidence="12">Carbohydrate metabolism; D-ribose degradation; D-ribose 5-phosphate from beta-D-ribopyranose: step 2/2.</text>
</comment>
<comment type="function">
    <text evidence="12">Catalyzes the phosphorylation of ribose at O-5 in a reaction requiring ATP and magnesium. The resulting D-ribose-5-phosphate can then be used either for sythesis of nucleotides, histidine, and tryptophan, or as a component of the pentose phosphate pathway.</text>
</comment>
<dbReference type="GO" id="GO:0046872">
    <property type="term" value="F:metal ion binding"/>
    <property type="evidence" value="ECO:0007669"/>
    <property type="project" value="UniProtKB-KW"/>
</dbReference>
<dbReference type="InterPro" id="IPR002139">
    <property type="entry name" value="Ribo/fructo_kinase"/>
</dbReference>
<dbReference type="GO" id="GO:0005524">
    <property type="term" value="F:ATP binding"/>
    <property type="evidence" value="ECO:0007669"/>
    <property type="project" value="UniProtKB-UniRule"/>
</dbReference>
<evidence type="ECO:0000256" key="8">
    <source>
        <dbReference type="ARBA" id="ARBA00022840"/>
    </source>
</evidence>
<dbReference type="GO" id="GO:0005829">
    <property type="term" value="C:cytosol"/>
    <property type="evidence" value="ECO:0007669"/>
    <property type="project" value="TreeGrafter"/>
</dbReference>
<evidence type="ECO:0000256" key="10">
    <source>
        <dbReference type="ARBA" id="ARBA00022958"/>
    </source>
</evidence>
<comment type="similarity">
    <text evidence="1">Belongs to the carbohydrate kinase pfkB family.</text>
</comment>
<evidence type="ECO:0000259" key="13">
    <source>
        <dbReference type="Pfam" id="PF00294"/>
    </source>
</evidence>
<feature type="binding site" evidence="12">
    <location>
        <position position="289"/>
    </location>
    <ligand>
        <name>K(+)</name>
        <dbReference type="ChEBI" id="CHEBI:29103"/>
    </ligand>
</feature>
<feature type="binding site" evidence="12">
    <location>
        <begin position="255"/>
        <end position="256"/>
    </location>
    <ligand>
        <name>ATP</name>
        <dbReference type="ChEBI" id="CHEBI:30616"/>
    </ligand>
</feature>
<evidence type="ECO:0000256" key="12">
    <source>
        <dbReference type="HAMAP-Rule" id="MF_01987"/>
    </source>
</evidence>
<evidence type="ECO:0000256" key="3">
    <source>
        <dbReference type="ARBA" id="ARBA00016943"/>
    </source>
</evidence>
<dbReference type="GO" id="GO:0004747">
    <property type="term" value="F:ribokinase activity"/>
    <property type="evidence" value="ECO:0007669"/>
    <property type="project" value="UniProtKB-UniRule"/>
</dbReference>
<feature type="binding site" evidence="12">
    <location>
        <position position="143"/>
    </location>
    <ligand>
        <name>substrate</name>
    </ligand>
</feature>
<comment type="caution">
    <text evidence="12">Lacks conserved residue(s) required for the propagation of feature annotation.</text>
</comment>
<dbReference type="PRINTS" id="PR00990">
    <property type="entry name" value="RIBOKINASE"/>
</dbReference>
<feature type="binding site" evidence="12">
    <location>
        <position position="286"/>
    </location>
    <ligand>
        <name>K(+)</name>
        <dbReference type="ChEBI" id="CHEBI:29103"/>
    </ligand>
</feature>
<dbReference type="InParanoid" id="A0A1Y5T7H4"/>
<comment type="cofactor">
    <cofactor evidence="12">
        <name>Mg(2+)</name>
        <dbReference type="ChEBI" id="CHEBI:18420"/>
    </cofactor>
    <text evidence="12">Requires a divalent cation, most likely magnesium in vivo, as an electrophilic catalyst to aid phosphoryl group transfer. It is the chelate of the metal and the nucleotide that is the actual substrate.</text>
</comment>
<accession>A0A1Y5T7H4</accession>
<evidence type="ECO:0000256" key="7">
    <source>
        <dbReference type="ARBA" id="ARBA00022777"/>
    </source>
</evidence>
<comment type="catalytic activity">
    <reaction evidence="12">
        <text>D-ribose + ATP = D-ribose 5-phosphate + ADP + H(+)</text>
        <dbReference type="Rhea" id="RHEA:13697"/>
        <dbReference type="ChEBI" id="CHEBI:15378"/>
        <dbReference type="ChEBI" id="CHEBI:30616"/>
        <dbReference type="ChEBI" id="CHEBI:47013"/>
        <dbReference type="ChEBI" id="CHEBI:78346"/>
        <dbReference type="ChEBI" id="CHEBI:456216"/>
        <dbReference type="EC" id="2.7.1.15"/>
    </reaction>
</comment>
<feature type="domain" description="Carbohydrate kinase PfkB" evidence="13">
    <location>
        <begin position="5"/>
        <end position="297"/>
    </location>
</feature>
<feature type="binding site" evidence="12">
    <location>
        <begin position="41"/>
        <end position="45"/>
    </location>
    <ligand>
        <name>substrate</name>
    </ligand>
</feature>
<feature type="binding site" evidence="12">
    <location>
        <begin position="223"/>
        <end position="228"/>
    </location>
    <ligand>
        <name>ATP</name>
        <dbReference type="ChEBI" id="CHEBI:30616"/>
    </ligand>
</feature>
<protein>
    <recommendedName>
        <fullName evidence="3 12">Ribokinase</fullName>
        <shortName evidence="12">RK</shortName>
        <ecNumber evidence="2 12">2.7.1.15</ecNumber>
    </recommendedName>
</protein>
<feature type="binding site" evidence="12">
    <location>
        <position position="291"/>
    </location>
    <ligand>
        <name>K(+)</name>
        <dbReference type="ChEBI" id="CHEBI:29103"/>
    </ligand>
</feature>
<dbReference type="SUPFAM" id="SSF53613">
    <property type="entry name" value="Ribokinase-like"/>
    <property type="match status" value="1"/>
</dbReference>
<keyword evidence="9 12" id="KW-0460">Magnesium</keyword>
<evidence type="ECO:0000256" key="1">
    <source>
        <dbReference type="ARBA" id="ARBA00005380"/>
    </source>
</evidence>
<organism evidence="14 15">
    <name type="scientific">Oceanibacterium hippocampi</name>
    <dbReference type="NCBI Taxonomy" id="745714"/>
    <lineage>
        <taxon>Bacteria</taxon>
        <taxon>Pseudomonadati</taxon>
        <taxon>Pseudomonadota</taxon>
        <taxon>Alphaproteobacteria</taxon>
        <taxon>Sneathiellales</taxon>
        <taxon>Sneathiellaceae</taxon>
        <taxon>Oceanibacterium</taxon>
    </lineage>
</organism>
<dbReference type="OrthoDB" id="9792663at2"/>
<dbReference type="HAMAP" id="MF_01987">
    <property type="entry name" value="Ribokinase"/>
    <property type="match status" value="1"/>
</dbReference>
<feature type="binding site" evidence="12">
    <location>
        <position position="252"/>
    </location>
    <ligand>
        <name>K(+)</name>
        <dbReference type="ChEBI" id="CHEBI:29103"/>
    </ligand>
</feature>
<comment type="subunit">
    <text evidence="12">Homodimer.</text>
</comment>
<feature type="binding site" evidence="12">
    <location>
        <position position="187"/>
    </location>
    <ligand>
        <name>ATP</name>
        <dbReference type="ChEBI" id="CHEBI:30616"/>
    </ligand>
</feature>
<comment type="subcellular location">
    <subcellularLocation>
        <location evidence="12">Cytoplasm</location>
    </subcellularLocation>
</comment>
<keyword evidence="5 12" id="KW-0479">Metal-binding</keyword>
<evidence type="ECO:0000313" key="15">
    <source>
        <dbReference type="Proteomes" id="UP000193200"/>
    </source>
</evidence>
<comment type="activity regulation">
    <text evidence="12">Activated by a monovalent cation that binds near, but not in, the active site. The most likely occupant of the site in vivo is potassium. Ion binding induces a conformational change that may alter substrate affinity.</text>
</comment>
<dbReference type="PROSITE" id="PS00584">
    <property type="entry name" value="PFKB_KINASES_2"/>
    <property type="match status" value="1"/>
</dbReference>
<dbReference type="PANTHER" id="PTHR10584:SF166">
    <property type="entry name" value="RIBOKINASE"/>
    <property type="match status" value="1"/>
</dbReference>
<dbReference type="Pfam" id="PF00294">
    <property type="entry name" value="PfkB"/>
    <property type="match status" value="1"/>
</dbReference>
<proteinExistence type="inferred from homology"/>
<dbReference type="Gene3D" id="3.40.1190.20">
    <property type="match status" value="1"/>
</dbReference>
<dbReference type="PANTHER" id="PTHR10584">
    <property type="entry name" value="SUGAR KINASE"/>
    <property type="match status" value="1"/>
</dbReference>
<dbReference type="CDD" id="cd01174">
    <property type="entry name" value="ribokinase"/>
    <property type="match status" value="1"/>
</dbReference>
<keyword evidence="10 12" id="KW-0630">Potassium</keyword>
<feature type="binding site" evidence="12">
    <location>
        <begin position="13"/>
        <end position="15"/>
    </location>
    <ligand>
        <name>substrate</name>
    </ligand>
</feature>
<evidence type="ECO:0000256" key="11">
    <source>
        <dbReference type="ARBA" id="ARBA00023277"/>
    </source>
</evidence>
<dbReference type="InterPro" id="IPR029056">
    <property type="entry name" value="Ribokinase-like"/>
</dbReference>
<keyword evidence="8 12" id="KW-0067">ATP-binding</keyword>
<dbReference type="InterPro" id="IPR011877">
    <property type="entry name" value="Ribokinase"/>
</dbReference>
<evidence type="ECO:0000256" key="6">
    <source>
        <dbReference type="ARBA" id="ARBA00022741"/>
    </source>
</evidence>
<dbReference type="FunCoup" id="A0A1Y5T7H4">
    <property type="interactions" value="516"/>
</dbReference>
<keyword evidence="7 12" id="KW-0418">Kinase</keyword>
<keyword evidence="6 12" id="KW-0547">Nucleotide-binding</keyword>
<dbReference type="GO" id="GO:0019303">
    <property type="term" value="P:D-ribose catabolic process"/>
    <property type="evidence" value="ECO:0007669"/>
    <property type="project" value="UniProtKB-UniRule"/>
</dbReference>
<dbReference type="EC" id="2.7.1.15" evidence="2 12"/>
<feature type="binding site" evidence="12">
    <location>
        <position position="250"/>
    </location>
    <ligand>
        <name>K(+)</name>
        <dbReference type="ChEBI" id="CHEBI:29103"/>
    </ligand>
</feature>
<dbReference type="RefSeq" id="WP_085883753.1">
    <property type="nucleotide sequence ID" value="NZ_FWFR01000002.1"/>
</dbReference>
<gene>
    <name evidence="12 14" type="primary">rbsK</name>
    <name evidence="14" type="ORF">OCH7691_02391</name>
</gene>
<dbReference type="UniPathway" id="UPA00916">
    <property type="reaction ID" value="UER00889"/>
</dbReference>
<sequence length="309" mass="31071">MSRVKIAVQGIFVADLAFRSHRMPAPGESVIGRSYGIGPGGKASNQAVAAARAGAEVALIARLGRDSFAEMARALFVREGVIDAHVGSDDEAPTGAAAITVDETTGENAIVVVPGASGRLSTGDIDAAAARIAASDIFMTQLETPPEISAYGLRLARTQGVRTIFNPAPAAEIAADLYALADFFTPNESEAAALAGHPVGSLAEAEAAAASFLSRGVGTAIITLGARGAVVRGPGFNGHVPPFDIGRAVDTTGAGDAYNGALAVAIAEGMPLERALRFAAAAGAVAVTTVGTAEAMPRRDAVERLLAGG</sequence>